<dbReference type="GeneID" id="28830338"/>
<evidence type="ECO:0000256" key="1">
    <source>
        <dbReference type="ARBA" id="ARBA00023242"/>
    </source>
</evidence>
<keyword evidence="1" id="KW-0539">Nucleus</keyword>
<feature type="region of interest" description="Disordered" evidence="2">
    <location>
        <begin position="48"/>
        <end position="72"/>
    </location>
</feature>
<dbReference type="InterPro" id="IPR036864">
    <property type="entry name" value="Zn2-C6_fun-type_DNA-bd_sf"/>
</dbReference>
<keyword evidence="3" id="KW-0472">Membrane</keyword>
<dbReference type="PANTHER" id="PTHR47784">
    <property type="entry name" value="STEROL UPTAKE CONTROL PROTEIN 2"/>
    <property type="match status" value="1"/>
</dbReference>
<organism evidence="5 6">
    <name type="scientific">Mollisia scopiformis</name>
    <name type="common">Conifer needle endophyte fungus</name>
    <name type="synonym">Phialocephala scopiformis</name>
    <dbReference type="NCBI Taxonomy" id="149040"/>
    <lineage>
        <taxon>Eukaryota</taxon>
        <taxon>Fungi</taxon>
        <taxon>Dikarya</taxon>
        <taxon>Ascomycota</taxon>
        <taxon>Pezizomycotina</taxon>
        <taxon>Leotiomycetes</taxon>
        <taxon>Helotiales</taxon>
        <taxon>Mollisiaceae</taxon>
        <taxon>Mollisia</taxon>
    </lineage>
</organism>
<keyword evidence="3" id="KW-0812">Transmembrane</keyword>
<dbReference type="KEGG" id="psco:LY89DRAFT_740625"/>
<feature type="domain" description="Zn(2)-C6 fungal-type" evidence="4">
    <location>
        <begin position="13"/>
        <end position="45"/>
    </location>
</feature>
<dbReference type="SMART" id="SM00066">
    <property type="entry name" value="GAL4"/>
    <property type="match status" value="1"/>
</dbReference>
<dbReference type="PROSITE" id="PS50048">
    <property type="entry name" value="ZN2_CY6_FUNGAL_2"/>
    <property type="match status" value="1"/>
</dbReference>
<dbReference type="PANTHER" id="PTHR47784:SF10">
    <property type="entry name" value="TRANSCRIPTION FACTOR, PUTATIVE (AFU_ORTHOLOGUE AFUA_6G14150)-RELATED"/>
    <property type="match status" value="1"/>
</dbReference>
<evidence type="ECO:0000256" key="2">
    <source>
        <dbReference type="SAM" id="MobiDB-lite"/>
    </source>
</evidence>
<evidence type="ECO:0000313" key="6">
    <source>
        <dbReference type="Proteomes" id="UP000070700"/>
    </source>
</evidence>
<dbReference type="Pfam" id="PF00172">
    <property type="entry name" value="Zn_clus"/>
    <property type="match status" value="1"/>
</dbReference>
<feature type="compositionally biased region" description="Low complexity" evidence="2">
    <location>
        <begin position="56"/>
        <end position="72"/>
    </location>
</feature>
<dbReference type="InterPro" id="IPR001138">
    <property type="entry name" value="Zn2Cys6_DnaBD"/>
</dbReference>
<evidence type="ECO:0000259" key="4">
    <source>
        <dbReference type="PROSITE" id="PS50048"/>
    </source>
</evidence>
<evidence type="ECO:0000313" key="5">
    <source>
        <dbReference type="EMBL" id="KUJ09540.1"/>
    </source>
</evidence>
<protein>
    <recommendedName>
        <fullName evidence="4">Zn(2)-C6 fungal-type domain-containing protein</fullName>
    </recommendedName>
</protein>
<keyword evidence="6" id="KW-1185">Reference proteome</keyword>
<dbReference type="GO" id="GO:0001228">
    <property type="term" value="F:DNA-binding transcription activator activity, RNA polymerase II-specific"/>
    <property type="evidence" value="ECO:0007669"/>
    <property type="project" value="TreeGrafter"/>
</dbReference>
<dbReference type="PROSITE" id="PS00463">
    <property type="entry name" value="ZN2_CY6_FUNGAL_1"/>
    <property type="match status" value="1"/>
</dbReference>
<dbReference type="CDD" id="cd00067">
    <property type="entry name" value="GAL4"/>
    <property type="match status" value="1"/>
</dbReference>
<dbReference type="STRING" id="149040.A0A132BAU7"/>
<feature type="transmembrane region" description="Helical" evidence="3">
    <location>
        <begin position="210"/>
        <end position="231"/>
    </location>
</feature>
<evidence type="ECO:0000256" key="3">
    <source>
        <dbReference type="SAM" id="Phobius"/>
    </source>
</evidence>
<gene>
    <name evidence="5" type="ORF">LY89DRAFT_740625</name>
</gene>
<dbReference type="OrthoDB" id="4937900at2759"/>
<dbReference type="Proteomes" id="UP000070700">
    <property type="component" value="Unassembled WGS sequence"/>
</dbReference>
<dbReference type="GO" id="GO:0008270">
    <property type="term" value="F:zinc ion binding"/>
    <property type="evidence" value="ECO:0007669"/>
    <property type="project" value="InterPro"/>
</dbReference>
<name>A0A132BAU7_MOLSC</name>
<dbReference type="InterPro" id="IPR053157">
    <property type="entry name" value="Sterol_Uptake_Regulator"/>
</dbReference>
<dbReference type="InParanoid" id="A0A132BAU7"/>
<dbReference type="Gene3D" id="4.10.240.10">
    <property type="entry name" value="Zn(2)-C6 fungal-type DNA-binding domain"/>
    <property type="match status" value="1"/>
</dbReference>
<dbReference type="SUPFAM" id="SSF57701">
    <property type="entry name" value="Zn2/Cys6 DNA-binding domain"/>
    <property type="match status" value="1"/>
</dbReference>
<dbReference type="EMBL" id="KQ947431">
    <property type="protein sequence ID" value="KUJ09540.1"/>
    <property type="molecule type" value="Genomic_DNA"/>
</dbReference>
<accession>A0A132BAU7</accession>
<keyword evidence="3" id="KW-1133">Transmembrane helix</keyword>
<dbReference type="AlphaFoldDB" id="A0A132BAU7"/>
<sequence length="397" mass="44408">MKKRISHNKSRNGCQNCKKRHVKCDEQGPPCAACIARDFTSTCSYKTSPPAQDAGSSVVSTSTSNSETQNSTPIVKKHTFDSRRLLELELMHRWSTKTYESLCSVPEDYHYLQIEVPRGALRHDFLLHGVFAITALEMALSGDPAKSPEYICIAMEYYDWASESFRAALCSVTSENQHYLYIFAIAATIINLAMPDENGNHLGGMLKRMVVLFELLMGACSIAVLNFNWMLDSPFSPSLLSALSLMEKPAPEPISEATKQAFEDLTSIIDKLGKDEESRSHAAYKAVATKLHYCFKQESRGLIRGFCIAFPVLAGEEYTAAMRVQEPMALFMLMYWGVLLNVLSDQAWWTAHIGRDLVSEISDALLQLPPQSQFSTMPEWNAGISWARTEVGLEVFD</sequence>
<reference evidence="5 6" key="1">
    <citation type="submission" date="2015-10" db="EMBL/GenBank/DDBJ databases">
        <title>Full genome of DAOMC 229536 Phialocephala scopiformis, a fungal endophyte of spruce producing the potent anti-insectan compound rugulosin.</title>
        <authorList>
            <consortium name="DOE Joint Genome Institute"/>
            <person name="Walker A.K."/>
            <person name="Frasz S.L."/>
            <person name="Seifert K.A."/>
            <person name="Miller J.D."/>
            <person name="Mondo S.J."/>
            <person name="Labutti K."/>
            <person name="Lipzen A."/>
            <person name="Dockter R."/>
            <person name="Kennedy M."/>
            <person name="Grigoriev I.V."/>
            <person name="Spatafora J.W."/>
        </authorList>
    </citation>
    <scope>NUCLEOTIDE SEQUENCE [LARGE SCALE GENOMIC DNA]</scope>
    <source>
        <strain evidence="5 6">CBS 120377</strain>
    </source>
</reference>
<dbReference type="RefSeq" id="XP_018063895.1">
    <property type="nucleotide sequence ID" value="XM_018220612.1"/>
</dbReference>
<proteinExistence type="predicted"/>